<dbReference type="Pfam" id="PF00080">
    <property type="entry name" value="Sod_Cu"/>
    <property type="match status" value="1"/>
</dbReference>
<gene>
    <name evidence="2" type="ORF">OESDEN_12483</name>
</gene>
<evidence type="ECO:0000313" key="3">
    <source>
        <dbReference type="Proteomes" id="UP000053660"/>
    </source>
</evidence>
<evidence type="ECO:0000259" key="1">
    <source>
        <dbReference type="Pfam" id="PF00080"/>
    </source>
</evidence>
<reference evidence="2 3" key="1">
    <citation type="submission" date="2014-03" db="EMBL/GenBank/DDBJ databases">
        <title>Draft genome of the hookworm Oesophagostomum dentatum.</title>
        <authorList>
            <person name="Mitreva M."/>
        </authorList>
    </citation>
    <scope>NUCLEOTIDE SEQUENCE [LARGE SCALE GENOMIC DNA]</scope>
    <source>
        <strain evidence="2 3">OD-Hann</strain>
    </source>
</reference>
<keyword evidence="3" id="KW-1185">Reference proteome</keyword>
<dbReference type="SUPFAM" id="SSF49329">
    <property type="entry name" value="Cu,Zn superoxide dismutase-like"/>
    <property type="match status" value="1"/>
</dbReference>
<dbReference type="GO" id="GO:0006801">
    <property type="term" value="P:superoxide metabolic process"/>
    <property type="evidence" value="ECO:0007669"/>
    <property type="project" value="InterPro"/>
</dbReference>
<sequence>MSTKPLKIFQALEICGCFGTSCPNITNEDVPLSGRFRAVAVLRGANGVNGTVCLYQSKVRGHYRCDSSLFQRRVTGRCHIIGKIEGLAPGQLHGFHVHQFGDLTDGCTSAGPHFNPGNRHHHGGRTVC</sequence>
<feature type="domain" description="Superoxide dismutase copper/zinc binding" evidence="1">
    <location>
        <begin position="76"/>
        <end position="124"/>
    </location>
</feature>
<dbReference type="InterPro" id="IPR018152">
    <property type="entry name" value="SOD_Cu/Zn_BS"/>
</dbReference>
<dbReference type="GO" id="GO:0005507">
    <property type="term" value="F:copper ion binding"/>
    <property type="evidence" value="ECO:0007669"/>
    <property type="project" value="InterPro"/>
</dbReference>
<dbReference type="Gene3D" id="2.60.40.200">
    <property type="entry name" value="Superoxide dismutase, copper/zinc binding domain"/>
    <property type="match status" value="1"/>
</dbReference>
<accession>A0A0B1SX40</accession>
<dbReference type="InterPro" id="IPR024134">
    <property type="entry name" value="SOD_Cu/Zn_/chaperone"/>
</dbReference>
<dbReference type="InterPro" id="IPR036423">
    <property type="entry name" value="SOD-like_Cu/Zn_dom_sf"/>
</dbReference>
<dbReference type="PROSITE" id="PS00087">
    <property type="entry name" value="SOD_CU_ZN_1"/>
    <property type="match status" value="1"/>
</dbReference>
<name>A0A0B1SX40_OESDE</name>
<dbReference type="AlphaFoldDB" id="A0A0B1SX40"/>
<dbReference type="InterPro" id="IPR001424">
    <property type="entry name" value="SOD_Cu_Zn_dom"/>
</dbReference>
<evidence type="ECO:0000313" key="2">
    <source>
        <dbReference type="EMBL" id="KHJ87735.1"/>
    </source>
</evidence>
<dbReference type="OrthoDB" id="2015551at2759"/>
<protein>
    <submittedName>
        <fullName evidence="2">Copper/zinc superoxide dismutase</fullName>
    </submittedName>
</protein>
<organism evidence="2 3">
    <name type="scientific">Oesophagostomum dentatum</name>
    <name type="common">Nodular worm</name>
    <dbReference type="NCBI Taxonomy" id="61180"/>
    <lineage>
        <taxon>Eukaryota</taxon>
        <taxon>Metazoa</taxon>
        <taxon>Ecdysozoa</taxon>
        <taxon>Nematoda</taxon>
        <taxon>Chromadorea</taxon>
        <taxon>Rhabditida</taxon>
        <taxon>Rhabditina</taxon>
        <taxon>Rhabditomorpha</taxon>
        <taxon>Strongyloidea</taxon>
        <taxon>Strongylidae</taxon>
        <taxon>Oesophagostomum</taxon>
    </lineage>
</organism>
<dbReference type="Proteomes" id="UP000053660">
    <property type="component" value="Unassembled WGS sequence"/>
</dbReference>
<dbReference type="PANTHER" id="PTHR10003">
    <property type="entry name" value="SUPEROXIDE DISMUTASE CU-ZN -RELATED"/>
    <property type="match status" value="1"/>
</dbReference>
<proteinExistence type="predicted"/>
<dbReference type="EMBL" id="KN557136">
    <property type="protein sequence ID" value="KHJ87735.1"/>
    <property type="molecule type" value="Genomic_DNA"/>
</dbReference>